<comment type="caution">
    <text evidence="2">The sequence shown here is derived from an EMBL/GenBank/DDBJ whole genome shotgun (WGS) entry which is preliminary data.</text>
</comment>
<gene>
    <name evidence="2" type="ORF">ACFO5I_07485</name>
</gene>
<proteinExistence type="predicted"/>
<keyword evidence="1" id="KW-0472">Membrane</keyword>
<sequence>MFTAEMFEPVVTAITGVAPIAIGAGVSVFAVTWVAKKGFGLVKSMMNKG</sequence>
<name>A0ABV9MVN2_9ENTE</name>
<keyword evidence="1" id="KW-0812">Transmembrane</keyword>
<feature type="transmembrane region" description="Helical" evidence="1">
    <location>
        <begin position="12"/>
        <end position="35"/>
    </location>
</feature>
<protein>
    <submittedName>
        <fullName evidence="2">Uncharacterized protein</fullName>
    </submittedName>
</protein>
<evidence type="ECO:0000313" key="2">
    <source>
        <dbReference type="EMBL" id="MFC4719575.1"/>
    </source>
</evidence>
<reference evidence="3" key="1">
    <citation type="journal article" date="2019" name="Int. J. Syst. Evol. Microbiol.">
        <title>The Global Catalogue of Microorganisms (GCM) 10K type strain sequencing project: providing services to taxonomists for standard genome sequencing and annotation.</title>
        <authorList>
            <consortium name="The Broad Institute Genomics Platform"/>
            <consortium name="The Broad Institute Genome Sequencing Center for Infectious Disease"/>
            <person name="Wu L."/>
            <person name="Ma J."/>
        </authorList>
    </citation>
    <scope>NUCLEOTIDE SEQUENCE [LARGE SCALE GENOMIC DNA]</scope>
    <source>
        <strain evidence="3">CGMCC 1.19032</strain>
    </source>
</reference>
<keyword evidence="3" id="KW-1185">Reference proteome</keyword>
<organism evidence="2 3">
    <name type="scientific">Enterococcus lemanii</name>
    <dbReference type="NCBI Taxonomy" id="1159752"/>
    <lineage>
        <taxon>Bacteria</taxon>
        <taxon>Bacillati</taxon>
        <taxon>Bacillota</taxon>
        <taxon>Bacilli</taxon>
        <taxon>Lactobacillales</taxon>
        <taxon>Enterococcaceae</taxon>
        <taxon>Enterococcus</taxon>
    </lineage>
</organism>
<dbReference type="Proteomes" id="UP001595969">
    <property type="component" value="Unassembled WGS sequence"/>
</dbReference>
<accession>A0ABV9MVN2</accession>
<dbReference type="RefSeq" id="WP_204654374.1">
    <property type="nucleotide sequence ID" value="NZ_JAFBFD010000025.1"/>
</dbReference>
<keyword evidence="1" id="KW-1133">Transmembrane helix</keyword>
<evidence type="ECO:0000256" key="1">
    <source>
        <dbReference type="SAM" id="Phobius"/>
    </source>
</evidence>
<evidence type="ECO:0000313" key="3">
    <source>
        <dbReference type="Proteomes" id="UP001595969"/>
    </source>
</evidence>
<dbReference type="EMBL" id="JBHSGS010000042">
    <property type="protein sequence ID" value="MFC4719575.1"/>
    <property type="molecule type" value="Genomic_DNA"/>
</dbReference>